<dbReference type="PROSITE" id="PS50262">
    <property type="entry name" value="G_PROTEIN_RECEP_F1_2"/>
    <property type="match status" value="1"/>
</dbReference>
<gene>
    <name evidence="7" type="ORF">GDO86_004839</name>
</gene>
<dbReference type="CDD" id="cd00637">
    <property type="entry name" value="7tm_classA_rhodopsin-like"/>
    <property type="match status" value="1"/>
</dbReference>
<organism evidence="7 8">
    <name type="scientific">Hymenochirus boettgeri</name>
    <name type="common">Congo dwarf clawed frog</name>
    <dbReference type="NCBI Taxonomy" id="247094"/>
    <lineage>
        <taxon>Eukaryota</taxon>
        <taxon>Metazoa</taxon>
        <taxon>Chordata</taxon>
        <taxon>Craniata</taxon>
        <taxon>Vertebrata</taxon>
        <taxon>Euteleostomi</taxon>
        <taxon>Amphibia</taxon>
        <taxon>Batrachia</taxon>
        <taxon>Anura</taxon>
        <taxon>Pipoidea</taxon>
        <taxon>Pipidae</taxon>
        <taxon>Pipinae</taxon>
        <taxon>Hymenochirus</taxon>
    </lineage>
</organism>
<dbReference type="Pfam" id="PF00001">
    <property type="entry name" value="7tm_1"/>
    <property type="match status" value="1"/>
</dbReference>
<keyword evidence="4 5" id="KW-0472">Membrane</keyword>
<reference evidence="7" key="1">
    <citation type="thesis" date="2020" institute="ProQuest LLC" country="789 East Eisenhower Parkway, Ann Arbor, MI, USA">
        <title>Comparative Genomics and Chromosome Evolution.</title>
        <authorList>
            <person name="Mudd A.B."/>
        </authorList>
    </citation>
    <scope>NUCLEOTIDE SEQUENCE</scope>
    <source>
        <strain evidence="7">Female2</strain>
        <tissue evidence="7">Blood</tissue>
    </source>
</reference>
<evidence type="ECO:0000259" key="6">
    <source>
        <dbReference type="PROSITE" id="PS50262"/>
    </source>
</evidence>
<feature type="transmembrane region" description="Helical" evidence="5">
    <location>
        <begin position="231"/>
        <end position="252"/>
    </location>
</feature>
<evidence type="ECO:0000256" key="3">
    <source>
        <dbReference type="ARBA" id="ARBA00022989"/>
    </source>
</evidence>
<evidence type="ECO:0000256" key="4">
    <source>
        <dbReference type="ARBA" id="ARBA00023136"/>
    </source>
</evidence>
<dbReference type="GO" id="GO:0004930">
    <property type="term" value="F:G protein-coupled receptor activity"/>
    <property type="evidence" value="ECO:0007669"/>
    <property type="project" value="InterPro"/>
</dbReference>
<keyword evidence="2 5" id="KW-0812">Transmembrane</keyword>
<evidence type="ECO:0000313" key="8">
    <source>
        <dbReference type="Proteomes" id="UP000812440"/>
    </source>
</evidence>
<dbReference type="Gene3D" id="1.20.1070.10">
    <property type="entry name" value="Rhodopsin 7-helix transmembrane proteins"/>
    <property type="match status" value="1"/>
</dbReference>
<dbReference type="OrthoDB" id="8856247at2759"/>
<dbReference type="GO" id="GO:0005549">
    <property type="term" value="F:odorant binding"/>
    <property type="evidence" value="ECO:0007669"/>
    <property type="project" value="TreeGrafter"/>
</dbReference>
<keyword evidence="8" id="KW-1185">Reference proteome</keyword>
<dbReference type="InterPro" id="IPR017452">
    <property type="entry name" value="GPCR_Rhodpsn_7TM"/>
</dbReference>
<dbReference type="FunFam" id="1.20.1070.10:FF:000096">
    <property type="entry name" value="Odorant receptor 131-2"/>
    <property type="match status" value="1"/>
</dbReference>
<dbReference type="Proteomes" id="UP000812440">
    <property type="component" value="Chromosome 2"/>
</dbReference>
<sequence>MANGSDLYNATQASVISNKTAEILRTTVLILMLLIFCFFLFFVLVLLGLFFTTHHIREESRYILFAHMLVNDTLSLVTTLVQFTAAIYQIYLPTLICWTMILFSKISFLVTPNNLAIMALERYIAICHPLRHTEICTRQRTNVAVLVLWVVALIPVAVEFIVMSYLIGKGALSINSACSWTTPETSQAQSTIRMLTDGLSFSLVGIIVFYTYVKVVLVARKMVSDKSSASRAGRTVLLHGFQLLLSMSSFTLTLTETYLSYVPFIRLASLFAFIFLPRIISPFVYGVKEAVFRVLVNRRGRMLNKRQHTEQNKGT</sequence>
<dbReference type="SUPFAM" id="SSF81321">
    <property type="entry name" value="Family A G protein-coupled receptor-like"/>
    <property type="match status" value="1"/>
</dbReference>
<dbReference type="AlphaFoldDB" id="A0A8T2K7I3"/>
<evidence type="ECO:0000256" key="5">
    <source>
        <dbReference type="SAM" id="Phobius"/>
    </source>
</evidence>
<feature type="transmembrane region" description="Helical" evidence="5">
    <location>
        <begin position="199"/>
        <end position="219"/>
    </location>
</feature>
<protein>
    <recommendedName>
        <fullName evidence="6">G-protein coupled receptors family 1 profile domain-containing protein</fullName>
    </recommendedName>
</protein>
<dbReference type="EMBL" id="JAACNH010000002">
    <property type="protein sequence ID" value="KAG8453169.1"/>
    <property type="molecule type" value="Genomic_DNA"/>
</dbReference>
<feature type="transmembrane region" description="Helical" evidence="5">
    <location>
        <begin position="143"/>
        <end position="167"/>
    </location>
</feature>
<dbReference type="PANTHER" id="PTHR26451:SF984">
    <property type="entry name" value="ODORANT RECEPTOR 131-2"/>
    <property type="match status" value="1"/>
</dbReference>
<proteinExistence type="predicted"/>
<keyword evidence="3 5" id="KW-1133">Transmembrane helix</keyword>
<name>A0A8T2K7I3_9PIPI</name>
<evidence type="ECO:0000256" key="2">
    <source>
        <dbReference type="ARBA" id="ARBA00022692"/>
    </source>
</evidence>
<accession>A0A8T2K7I3</accession>
<comment type="caution">
    <text evidence="7">The sequence shown here is derived from an EMBL/GenBank/DDBJ whole genome shotgun (WGS) entry which is preliminary data.</text>
</comment>
<feature type="transmembrane region" description="Helical" evidence="5">
    <location>
        <begin position="28"/>
        <end position="50"/>
    </location>
</feature>
<dbReference type="GO" id="GO:0004984">
    <property type="term" value="F:olfactory receptor activity"/>
    <property type="evidence" value="ECO:0007669"/>
    <property type="project" value="TreeGrafter"/>
</dbReference>
<dbReference type="PANTHER" id="PTHR26451">
    <property type="entry name" value="G_PROTEIN_RECEP_F1_2 DOMAIN-CONTAINING PROTEIN"/>
    <property type="match status" value="1"/>
</dbReference>
<dbReference type="GO" id="GO:0016020">
    <property type="term" value="C:membrane"/>
    <property type="evidence" value="ECO:0007669"/>
    <property type="project" value="UniProtKB-SubCell"/>
</dbReference>
<evidence type="ECO:0000256" key="1">
    <source>
        <dbReference type="ARBA" id="ARBA00004370"/>
    </source>
</evidence>
<feature type="transmembrane region" description="Helical" evidence="5">
    <location>
        <begin position="62"/>
        <end position="84"/>
    </location>
</feature>
<dbReference type="InterPro" id="IPR052921">
    <property type="entry name" value="GPCR1_Superfamily_Member"/>
</dbReference>
<feature type="transmembrane region" description="Helical" evidence="5">
    <location>
        <begin position="90"/>
        <end position="110"/>
    </location>
</feature>
<evidence type="ECO:0000313" key="7">
    <source>
        <dbReference type="EMBL" id="KAG8453169.1"/>
    </source>
</evidence>
<feature type="domain" description="G-protein coupled receptors family 1 profile" evidence="6">
    <location>
        <begin position="41"/>
        <end position="285"/>
    </location>
</feature>
<comment type="subcellular location">
    <subcellularLocation>
        <location evidence="1">Membrane</location>
    </subcellularLocation>
</comment>
<dbReference type="InterPro" id="IPR000276">
    <property type="entry name" value="GPCR_Rhodpsn"/>
</dbReference>